<comment type="caution">
    <text evidence="2">The sequence shown here is derived from an EMBL/GenBank/DDBJ whole genome shotgun (WGS) entry which is preliminary data.</text>
</comment>
<dbReference type="InterPro" id="IPR036086">
    <property type="entry name" value="ParB/Sulfiredoxin_sf"/>
</dbReference>
<dbReference type="EMBL" id="AHNQ02000037">
    <property type="protein sequence ID" value="EKO23674.1"/>
    <property type="molecule type" value="Genomic_DNA"/>
</dbReference>
<proteinExistence type="predicted"/>
<evidence type="ECO:0000313" key="2">
    <source>
        <dbReference type="EMBL" id="EKO23674.1"/>
    </source>
</evidence>
<gene>
    <name evidence="2" type="ORF">LEP1GSC104_4878</name>
</gene>
<accession>A0A0F6H625</accession>
<organism evidence="2 3">
    <name type="scientific">Leptospira interrogans str. UI 12621</name>
    <dbReference type="NCBI Taxonomy" id="1049937"/>
    <lineage>
        <taxon>Bacteria</taxon>
        <taxon>Pseudomonadati</taxon>
        <taxon>Spirochaetota</taxon>
        <taxon>Spirochaetia</taxon>
        <taxon>Leptospirales</taxon>
        <taxon>Leptospiraceae</taxon>
        <taxon>Leptospira</taxon>
    </lineage>
</organism>
<dbReference type="InterPro" id="IPR036388">
    <property type="entry name" value="WH-like_DNA-bd_sf"/>
</dbReference>
<keyword evidence="1" id="KW-0175">Coiled coil</keyword>
<reference evidence="2 3" key="1">
    <citation type="submission" date="2012-09" db="EMBL/GenBank/DDBJ databases">
        <authorList>
            <person name="Harkins D.M."/>
            <person name="Durkin A.S."/>
            <person name="Brinkac L.M."/>
            <person name="Selengut J.D."/>
            <person name="Sanka R."/>
            <person name="DePew J."/>
            <person name="Purushe J."/>
            <person name="Chanthongthip A."/>
            <person name="Lattana O."/>
            <person name="Phetsouvanh R."/>
            <person name="Newton P.N."/>
            <person name="Vinetz J.M."/>
            <person name="Sutton G.G."/>
            <person name="Nelson W.C."/>
            <person name="Fouts D.E."/>
        </authorList>
    </citation>
    <scope>NUCLEOTIDE SEQUENCE [LARGE SCALE GENOMIC DNA]</scope>
    <source>
        <strain evidence="2 3">UI 12621</strain>
    </source>
</reference>
<evidence type="ECO:0008006" key="4">
    <source>
        <dbReference type="Google" id="ProtNLM"/>
    </source>
</evidence>
<dbReference type="Gene3D" id="1.10.10.10">
    <property type="entry name" value="Winged helix-like DNA-binding domain superfamily/Winged helix DNA-binding domain"/>
    <property type="match status" value="1"/>
</dbReference>
<name>A0A0F6H625_LEPIR</name>
<dbReference type="RefSeq" id="WP_002102519.1">
    <property type="nucleotide sequence ID" value="NZ_AHNQ02000037.1"/>
</dbReference>
<dbReference type="AlphaFoldDB" id="A0A0F6H625"/>
<evidence type="ECO:0000256" key="1">
    <source>
        <dbReference type="SAM" id="Coils"/>
    </source>
</evidence>
<sequence length="234" mass="26470">MSAKTKASTQPLRKIGNQTYLLSKMKLSPELLEVQHLMPISTVDYNNLLNSISKDGIKDAIRGYFDSNRIFNIFSGANRHRAGLESGKLDGPIEVYEGGTWNERVEFCLDENLARRHFTTGQKRALIEFKLKLNPVYSDREIASTLSVDHKTVGATRKRLESTGEIPQLRSRIGSDGKRRTKQENLLLNNNGLSIKKQISILKGELKTLYSQRKNLNSEIQAKEARLSILQKKA</sequence>
<feature type="coiled-coil region" evidence="1">
    <location>
        <begin position="199"/>
        <end position="233"/>
    </location>
</feature>
<dbReference type="SUPFAM" id="SSF110849">
    <property type="entry name" value="ParB/Sulfiredoxin"/>
    <property type="match status" value="1"/>
</dbReference>
<dbReference type="Proteomes" id="UP000006324">
    <property type="component" value="Unassembled WGS sequence"/>
</dbReference>
<evidence type="ECO:0000313" key="3">
    <source>
        <dbReference type="Proteomes" id="UP000006324"/>
    </source>
</evidence>
<protein>
    <recommendedName>
        <fullName evidence="4">ParB-like protein</fullName>
    </recommendedName>
</protein>